<organism evidence="9">
    <name type="scientific">hydrothermal vent metagenome</name>
    <dbReference type="NCBI Taxonomy" id="652676"/>
    <lineage>
        <taxon>unclassified sequences</taxon>
        <taxon>metagenomes</taxon>
        <taxon>ecological metagenomes</taxon>
    </lineage>
</organism>
<dbReference type="GO" id="GO:0005886">
    <property type="term" value="C:plasma membrane"/>
    <property type="evidence" value="ECO:0007669"/>
    <property type="project" value="UniProtKB-SubCell"/>
</dbReference>
<dbReference type="InterPro" id="IPR013587">
    <property type="entry name" value="Nitrate/nitrite_sensing"/>
</dbReference>
<comment type="subcellular location">
    <subcellularLocation>
        <location evidence="1">Cell inner membrane</location>
        <topology evidence="1">Multi-pass membrane protein</topology>
    </subcellularLocation>
</comment>
<evidence type="ECO:0000256" key="1">
    <source>
        <dbReference type="ARBA" id="ARBA00004429"/>
    </source>
</evidence>
<keyword evidence="2" id="KW-0997">Cell inner membrane</keyword>
<dbReference type="PROSITE" id="PS50192">
    <property type="entry name" value="T_SNARE"/>
    <property type="match status" value="1"/>
</dbReference>
<name>A0A3B0TRL3_9ZZZZ</name>
<accession>A0A3B0TRL3</accession>
<protein>
    <recommendedName>
        <fullName evidence="10">Methyl-accepting chemotaxis sensor/transducer protein</fullName>
    </recommendedName>
</protein>
<dbReference type="EMBL" id="UOEQ01000288">
    <property type="protein sequence ID" value="VAW20588.1"/>
    <property type="molecule type" value="Genomic_DNA"/>
</dbReference>
<feature type="domain" description="Methyl-accepting transducer" evidence="6">
    <location>
        <begin position="439"/>
        <end position="668"/>
    </location>
</feature>
<keyword evidence="5" id="KW-0472">Membrane</keyword>
<evidence type="ECO:0000256" key="4">
    <source>
        <dbReference type="ARBA" id="ARBA00029447"/>
    </source>
</evidence>
<dbReference type="PANTHER" id="PTHR32089">
    <property type="entry name" value="METHYL-ACCEPTING CHEMOTAXIS PROTEIN MCPB"/>
    <property type="match status" value="1"/>
</dbReference>
<dbReference type="PROSITE" id="PS50111">
    <property type="entry name" value="CHEMOTAXIS_TRANSDUC_2"/>
    <property type="match status" value="1"/>
</dbReference>
<gene>
    <name evidence="9" type="ORF">MNBD_ALPHA11-1887</name>
</gene>
<evidence type="ECO:0000256" key="3">
    <source>
        <dbReference type="ARBA" id="ARBA00023224"/>
    </source>
</evidence>
<dbReference type="Gene3D" id="6.10.340.10">
    <property type="match status" value="1"/>
</dbReference>
<feature type="domain" description="HAMP" evidence="8">
    <location>
        <begin position="346"/>
        <end position="399"/>
    </location>
</feature>
<dbReference type="Pfam" id="PF00672">
    <property type="entry name" value="HAMP"/>
    <property type="match status" value="1"/>
</dbReference>
<evidence type="ECO:0000259" key="8">
    <source>
        <dbReference type="PROSITE" id="PS50885"/>
    </source>
</evidence>
<dbReference type="Pfam" id="PF00015">
    <property type="entry name" value="MCPsignal"/>
    <property type="match status" value="1"/>
</dbReference>
<keyword evidence="5" id="KW-1133">Transmembrane helix</keyword>
<dbReference type="CDD" id="cd06225">
    <property type="entry name" value="HAMP"/>
    <property type="match status" value="1"/>
</dbReference>
<sequence>MKKPIVNTASGRFVNAIRSVKGRVMLLAIVPTMAVIFLGAQLSIERLNETRNANTMIEEFAIAPIVAKMVHALQAERAYASGFASLERADFIEPLKQAQLRSQNELSSLLAGLSAMQNQGNSVAGDSHVVEALASLDNMAFIREQVSQSSISQKEIISNYTQIIHRLIGLQELVASEAKTVELTQKAFTFVALVLAVEAAELERAEGVAGIGNGAFSSYEFEDFVSQGATNAAYMNEFLSSATTEELAAYQQLTGSETYSKFENIRKDVFERQFAGEPLNIDAMTWIEVSGARISALTDMEKTVSANLLHEAELEATTANIQLWMVLGINGVILLITGILGTVIIRSITIPIADLMQAMSALSKGDVDVQIPGVESPDEIGDMARAVEIFKTSGIERLRLEGESEKDQRLRAERQHKVDGLIEHFRSNVETALVDVASNAEQMSNTADKLTSIASNTSGQAKEAVDSSQLASENVQTVAAATEQLSASISEISHQVSKTNTIVANASDAANATNEKVTALASAAKNIGDVIALIQDIAERTNLLALNTSIEAARAGEAGKGFAVVASEVKSLANQTATATEEISAQIADIQNSTGEAVEGITEITRTMTEVNTFTSSIAAAVEEQGAATQEISQSVSQAANGTMQVVGSMQAVTSSVEETNSSASQVLDASKGVATQASSLRQTIDTFLSEVTAA</sequence>
<evidence type="ECO:0000259" key="7">
    <source>
        <dbReference type="PROSITE" id="PS50192"/>
    </source>
</evidence>
<reference evidence="9" key="1">
    <citation type="submission" date="2018-06" db="EMBL/GenBank/DDBJ databases">
        <authorList>
            <person name="Zhirakovskaya E."/>
        </authorList>
    </citation>
    <scope>NUCLEOTIDE SEQUENCE</scope>
</reference>
<feature type="domain" description="T-SNARE coiled-coil homology" evidence="7">
    <location>
        <begin position="591"/>
        <end position="653"/>
    </location>
</feature>
<evidence type="ECO:0008006" key="10">
    <source>
        <dbReference type="Google" id="ProtNLM"/>
    </source>
</evidence>
<dbReference type="PANTHER" id="PTHR32089:SF112">
    <property type="entry name" value="LYSOZYME-LIKE PROTEIN-RELATED"/>
    <property type="match status" value="1"/>
</dbReference>
<dbReference type="InterPro" id="IPR000727">
    <property type="entry name" value="T_SNARE_dom"/>
</dbReference>
<dbReference type="InterPro" id="IPR004089">
    <property type="entry name" value="MCPsignal_dom"/>
</dbReference>
<dbReference type="SMART" id="SM00304">
    <property type="entry name" value="HAMP"/>
    <property type="match status" value="1"/>
</dbReference>
<proteinExistence type="inferred from homology"/>
<keyword evidence="2" id="KW-1003">Cell membrane</keyword>
<dbReference type="AlphaFoldDB" id="A0A3B0TRL3"/>
<feature type="transmembrane region" description="Helical" evidence="5">
    <location>
        <begin position="24"/>
        <end position="44"/>
    </location>
</feature>
<keyword evidence="5" id="KW-0812">Transmembrane</keyword>
<evidence type="ECO:0000256" key="2">
    <source>
        <dbReference type="ARBA" id="ARBA00022519"/>
    </source>
</evidence>
<dbReference type="PROSITE" id="PS50885">
    <property type="entry name" value="HAMP"/>
    <property type="match status" value="1"/>
</dbReference>
<dbReference type="SUPFAM" id="SSF58104">
    <property type="entry name" value="Methyl-accepting chemotaxis protein (MCP) signaling domain"/>
    <property type="match status" value="1"/>
</dbReference>
<evidence type="ECO:0000259" key="6">
    <source>
        <dbReference type="PROSITE" id="PS50111"/>
    </source>
</evidence>
<comment type="similarity">
    <text evidence="4">Belongs to the methyl-accepting chemotaxis (MCP) protein family.</text>
</comment>
<dbReference type="InterPro" id="IPR003660">
    <property type="entry name" value="HAMP_dom"/>
</dbReference>
<feature type="transmembrane region" description="Helical" evidence="5">
    <location>
        <begin position="323"/>
        <end position="345"/>
    </location>
</feature>
<dbReference type="SMART" id="SM00283">
    <property type="entry name" value="MA"/>
    <property type="match status" value="1"/>
</dbReference>
<dbReference type="Gene3D" id="1.10.287.950">
    <property type="entry name" value="Methyl-accepting chemotaxis protein"/>
    <property type="match status" value="1"/>
</dbReference>
<dbReference type="Pfam" id="PF08376">
    <property type="entry name" value="NIT"/>
    <property type="match status" value="1"/>
</dbReference>
<dbReference type="GO" id="GO:0007165">
    <property type="term" value="P:signal transduction"/>
    <property type="evidence" value="ECO:0007669"/>
    <property type="project" value="UniProtKB-KW"/>
</dbReference>
<keyword evidence="3" id="KW-0807">Transducer</keyword>
<evidence type="ECO:0000313" key="9">
    <source>
        <dbReference type="EMBL" id="VAW20588.1"/>
    </source>
</evidence>
<evidence type="ECO:0000256" key="5">
    <source>
        <dbReference type="SAM" id="Phobius"/>
    </source>
</evidence>